<feature type="compositionally biased region" description="Low complexity" evidence="1">
    <location>
        <begin position="50"/>
        <end position="63"/>
    </location>
</feature>
<dbReference type="AlphaFoldDB" id="A0A2K2DJW7"/>
<dbReference type="EnsemblPlants" id="PNT74572">
    <property type="protein sequence ID" value="PNT74572"/>
    <property type="gene ID" value="BRADI_1g17725v3"/>
</dbReference>
<proteinExistence type="predicted"/>
<protein>
    <submittedName>
        <fullName evidence="2 3">Uncharacterized protein</fullName>
    </submittedName>
</protein>
<dbReference type="EMBL" id="CM000880">
    <property type="protein sequence ID" value="PNT74572.1"/>
    <property type="molecule type" value="Genomic_DNA"/>
</dbReference>
<reference evidence="2 3" key="1">
    <citation type="journal article" date="2010" name="Nature">
        <title>Genome sequencing and analysis of the model grass Brachypodium distachyon.</title>
        <authorList>
            <consortium name="International Brachypodium Initiative"/>
        </authorList>
    </citation>
    <scope>NUCLEOTIDE SEQUENCE [LARGE SCALE GENOMIC DNA]</scope>
    <source>
        <strain evidence="2 3">Bd21</strain>
    </source>
</reference>
<reference evidence="3" key="3">
    <citation type="submission" date="2018-08" db="UniProtKB">
        <authorList>
            <consortium name="EnsemblPlants"/>
        </authorList>
    </citation>
    <scope>IDENTIFICATION</scope>
    <source>
        <strain evidence="3">cv. Bd21</strain>
    </source>
</reference>
<accession>A0A2K2DJW7</accession>
<evidence type="ECO:0000313" key="4">
    <source>
        <dbReference type="Proteomes" id="UP000008810"/>
    </source>
</evidence>
<feature type="region of interest" description="Disordered" evidence="1">
    <location>
        <begin position="50"/>
        <end position="84"/>
    </location>
</feature>
<evidence type="ECO:0000313" key="2">
    <source>
        <dbReference type="EMBL" id="PNT74572.1"/>
    </source>
</evidence>
<dbReference type="InParanoid" id="A0A2K2DJW7"/>
<sequence>MIVHTFHIEKTTLSPQPLRSVNLAFHSFLALFCHSRHGGAALATALTSSASGPLTLPTSPSSAHRLTSRMCPDRSSHVTAASTA</sequence>
<gene>
    <name evidence="2" type="ORF">BRADI_1g17725v3</name>
</gene>
<dbReference type="Proteomes" id="UP000008810">
    <property type="component" value="Chromosome 1"/>
</dbReference>
<organism evidence="2">
    <name type="scientific">Brachypodium distachyon</name>
    <name type="common">Purple false brome</name>
    <name type="synonym">Trachynia distachya</name>
    <dbReference type="NCBI Taxonomy" id="15368"/>
    <lineage>
        <taxon>Eukaryota</taxon>
        <taxon>Viridiplantae</taxon>
        <taxon>Streptophyta</taxon>
        <taxon>Embryophyta</taxon>
        <taxon>Tracheophyta</taxon>
        <taxon>Spermatophyta</taxon>
        <taxon>Magnoliopsida</taxon>
        <taxon>Liliopsida</taxon>
        <taxon>Poales</taxon>
        <taxon>Poaceae</taxon>
        <taxon>BOP clade</taxon>
        <taxon>Pooideae</taxon>
        <taxon>Stipodae</taxon>
        <taxon>Brachypodieae</taxon>
        <taxon>Brachypodium</taxon>
    </lineage>
</organism>
<name>A0A2K2DJW7_BRADI</name>
<reference evidence="2" key="2">
    <citation type="submission" date="2017-06" db="EMBL/GenBank/DDBJ databases">
        <title>WGS assembly of Brachypodium distachyon.</title>
        <authorList>
            <consortium name="The International Brachypodium Initiative"/>
            <person name="Lucas S."/>
            <person name="Harmon-Smith M."/>
            <person name="Lail K."/>
            <person name="Tice H."/>
            <person name="Grimwood J."/>
            <person name="Bruce D."/>
            <person name="Barry K."/>
            <person name="Shu S."/>
            <person name="Lindquist E."/>
            <person name="Wang M."/>
            <person name="Pitluck S."/>
            <person name="Vogel J.P."/>
            <person name="Garvin D.F."/>
            <person name="Mockler T.C."/>
            <person name="Schmutz J."/>
            <person name="Rokhsar D."/>
            <person name="Bevan M.W."/>
        </authorList>
    </citation>
    <scope>NUCLEOTIDE SEQUENCE</scope>
    <source>
        <strain evidence="2">Bd21</strain>
    </source>
</reference>
<dbReference type="Gramene" id="PNT74572">
    <property type="protein sequence ID" value="PNT74572"/>
    <property type="gene ID" value="BRADI_1g17725v3"/>
</dbReference>
<keyword evidence="4" id="KW-1185">Reference proteome</keyword>
<evidence type="ECO:0000313" key="3">
    <source>
        <dbReference type="EnsemblPlants" id="PNT74572"/>
    </source>
</evidence>
<evidence type="ECO:0000256" key="1">
    <source>
        <dbReference type="SAM" id="MobiDB-lite"/>
    </source>
</evidence>